<dbReference type="Gene3D" id="3.20.20.70">
    <property type="entry name" value="Aldolase class I"/>
    <property type="match status" value="1"/>
</dbReference>
<accession>A0AA91GDD7</accession>
<dbReference type="Pfam" id="PF00977">
    <property type="entry name" value="His_biosynth"/>
    <property type="match status" value="1"/>
</dbReference>
<dbReference type="InterPro" id="IPR013785">
    <property type="entry name" value="Aldolase_TIM"/>
</dbReference>
<dbReference type="PANTHER" id="PTHR21235:SF2">
    <property type="entry name" value="IMIDAZOLE GLYCEROL PHOSPHATE SYNTHASE HISHF"/>
    <property type="match status" value="1"/>
</dbReference>
<evidence type="ECO:0000256" key="3">
    <source>
        <dbReference type="ARBA" id="ARBA00011152"/>
    </source>
</evidence>
<keyword evidence="9" id="KW-0963">Cytoplasm</keyword>
<dbReference type="EMBL" id="JXLC01000003">
    <property type="protein sequence ID" value="OJG93112.1"/>
    <property type="molecule type" value="Genomic_DNA"/>
</dbReference>
<evidence type="ECO:0000256" key="6">
    <source>
        <dbReference type="ARBA" id="ARBA00023239"/>
    </source>
</evidence>
<comment type="pathway">
    <text evidence="1 9">Amino-acid biosynthesis; L-histidine biosynthesis; L-histidine from 5-phospho-alpha-D-ribose 1-diphosphate: step 5/9.</text>
</comment>
<dbReference type="CDD" id="cd04731">
    <property type="entry name" value="HisF"/>
    <property type="match status" value="1"/>
</dbReference>
<keyword evidence="4 9" id="KW-0028">Amino-acid biosynthesis</keyword>
<reference evidence="11 12" key="1">
    <citation type="submission" date="2014-12" db="EMBL/GenBank/DDBJ databases">
        <title>Draft genome sequences of 29 type strains of Enterococci.</title>
        <authorList>
            <person name="Zhong Z."/>
            <person name="Sun Z."/>
            <person name="Liu W."/>
            <person name="Zhang W."/>
            <person name="Zhang H."/>
        </authorList>
    </citation>
    <scope>NUCLEOTIDE SEQUENCE [LARGE SCALE GENOMIC DNA]</scope>
    <source>
        <strain evidence="11 12">DSM 22801</strain>
    </source>
</reference>
<evidence type="ECO:0000256" key="1">
    <source>
        <dbReference type="ARBA" id="ARBA00005091"/>
    </source>
</evidence>
<protein>
    <recommendedName>
        <fullName evidence="9">Imidazole glycerol phosphate synthase subunit HisF</fullName>
        <ecNumber evidence="9">4.3.2.10</ecNumber>
    </recommendedName>
    <alternativeName>
        <fullName evidence="9">IGP synthase cyclase subunit</fullName>
    </alternativeName>
    <alternativeName>
        <fullName evidence="9">IGP synthase subunit HisF</fullName>
    </alternativeName>
    <alternativeName>
        <fullName evidence="9">ImGP synthase subunit HisF</fullName>
        <shortName evidence="9">IGPS subunit HisF</shortName>
    </alternativeName>
</protein>
<evidence type="ECO:0000256" key="9">
    <source>
        <dbReference type="HAMAP-Rule" id="MF_01013"/>
    </source>
</evidence>
<evidence type="ECO:0000313" key="12">
    <source>
        <dbReference type="Proteomes" id="UP000183039"/>
    </source>
</evidence>
<dbReference type="GO" id="GO:0016829">
    <property type="term" value="F:lyase activity"/>
    <property type="evidence" value="ECO:0007669"/>
    <property type="project" value="UniProtKB-KW"/>
</dbReference>
<dbReference type="InterPro" id="IPR004651">
    <property type="entry name" value="HisF"/>
</dbReference>
<sequence>MVKGVNFIDLQDVGDPVAIARAYNEQGADELVFLDITATSDNRETMIDVVERTATAVFIPLTVGGGIRSVFDMKKLLQAGADKIALNSAAIQQPELITAGAEKFGSQCIVVAIDAKRMGDSWHVFVKGGREDTGLDVISWAKKAVALGAGELLLTSMDADGTKKGYDLALNQAVSTAVNVPVIASGGCGNANDIVEVFEQTKVSAALAASIFHYGEVSIPDLKTAMALKGMEVRK</sequence>
<keyword evidence="5 9" id="KW-0368">Histidine biosynthesis</keyword>
<comment type="catalytic activity">
    <reaction evidence="8 9">
        <text>5-[(5-phospho-1-deoxy-D-ribulos-1-ylimino)methylamino]-1-(5-phospho-beta-D-ribosyl)imidazole-4-carboxamide + L-glutamine = D-erythro-1-(imidazol-4-yl)glycerol 3-phosphate + 5-amino-1-(5-phospho-beta-D-ribosyl)imidazole-4-carboxamide + L-glutamate + H(+)</text>
        <dbReference type="Rhea" id="RHEA:24793"/>
        <dbReference type="ChEBI" id="CHEBI:15378"/>
        <dbReference type="ChEBI" id="CHEBI:29985"/>
        <dbReference type="ChEBI" id="CHEBI:58278"/>
        <dbReference type="ChEBI" id="CHEBI:58359"/>
        <dbReference type="ChEBI" id="CHEBI:58475"/>
        <dbReference type="ChEBI" id="CHEBI:58525"/>
        <dbReference type="EC" id="4.3.2.10"/>
    </reaction>
</comment>
<dbReference type="SUPFAM" id="SSF51366">
    <property type="entry name" value="Ribulose-phoshate binding barrel"/>
    <property type="match status" value="1"/>
</dbReference>
<evidence type="ECO:0000256" key="4">
    <source>
        <dbReference type="ARBA" id="ARBA00022605"/>
    </source>
</evidence>
<dbReference type="GO" id="GO:0000107">
    <property type="term" value="F:imidazoleglycerol-phosphate synthase activity"/>
    <property type="evidence" value="ECO:0007669"/>
    <property type="project" value="UniProtKB-UniRule"/>
</dbReference>
<dbReference type="NCBIfam" id="TIGR00735">
    <property type="entry name" value="hisF"/>
    <property type="match status" value="1"/>
</dbReference>
<gene>
    <name evidence="9" type="primary">hisF</name>
    <name evidence="11" type="ORF">RV15_GL002246</name>
</gene>
<comment type="caution">
    <text evidence="11">The sequence shown here is derived from an EMBL/GenBank/DDBJ whole genome shotgun (WGS) entry which is preliminary data.</text>
</comment>
<proteinExistence type="inferred from homology"/>
<dbReference type="EC" id="4.3.2.10" evidence="9"/>
<organism evidence="11 12">
    <name type="scientific">Enterococcus silesiacus</name>
    <dbReference type="NCBI Taxonomy" id="332949"/>
    <lineage>
        <taxon>Bacteria</taxon>
        <taxon>Bacillati</taxon>
        <taxon>Bacillota</taxon>
        <taxon>Bacilli</taxon>
        <taxon>Lactobacillales</taxon>
        <taxon>Enterococcaceae</taxon>
        <taxon>Enterococcus</taxon>
    </lineage>
</organism>
<dbReference type="GO" id="GO:0005737">
    <property type="term" value="C:cytoplasm"/>
    <property type="evidence" value="ECO:0007669"/>
    <property type="project" value="UniProtKB-SubCell"/>
</dbReference>
<comment type="similarity">
    <text evidence="2 9 10">Belongs to the HisA/HisF family.</text>
</comment>
<dbReference type="InterPro" id="IPR006062">
    <property type="entry name" value="His_biosynth"/>
</dbReference>
<dbReference type="Proteomes" id="UP000183039">
    <property type="component" value="Unassembled WGS sequence"/>
</dbReference>
<comment type="function">
    <text evidence="7 9">IGPS catalyzes the conversion of PRFAR and glutamine to IGP, AICAR and glutamate. The HisF subunit catalyzes the cyclization activity that produces IGP and AICAR from PRFAR using the ammonia provided by the HisH subunit.</text>
</comment>
<comment type="subcellular location">
    <subcellularLocation>
        <location evidence="9">Cytoplasm</location>
    </subcellularLocation>
</comment>
<comment type="caution">
    <text evidence="9">Lacks conserved residue(s) required for the propagation of feature annotation.</text>
</comment>
<keyword evidence="6 9" id="KW-0456">Lyase</keyword>
<evidence type="ECO:0000256" key="2">
    <source>
        <dbReference type="ARBA" id="ARBA00009667"/>
    </source>
</evidence>
<evidence type="ECO:0000256" key="7">
    <source>
        <dbReference type="ARBA" id="ARBA00025475"/>
    </source>
</evidence>
<dbReference type="AlphaFoldDB" id="A0AA91GDD7"/>
<evidence type="ECO:0000256" key="8">
    <source>
        <dbReference type="ARBA" id="ARBA00047838"/>
    </source>
</evidence>
<name>A0AA91GDD7_9ENTE</name>
<feature type="active site" evidence="9">
    <location>
        <position position="114"/>
    </location>
</feature>
<dbReference type="PANTHER" id="PTHR21235">
    <property type="entry name" value="IMIDAZOLE GLYCEROL PHOSPHATE SYNTHASE SUBUNIT HISF/H IGP SYNTHASE SUBUNIT HISF/H"/>
    <property type="match status" value="1"/>
</dbReference>
<evidence type="ECO:0000256" key="10">
    <source>
        <dbReference type="RuleBase" id="RU003657"/>
    </source>
</evidence>
<dbReference type="GO" id="GO:0000105">
    <property type="term" value="P:L-histidine biosynthetic process"/>
    <property type="evidence" value="ECO:0007669"/>
    <property type="project" value="UniProtKB-UniRule"/>
</dbReference>
<dbReference type="InterPro" id="IPR011060">
    <property type="entry name" value="RibuloseP-bd_barrel"/>
</dbReference>
<evidence type="ECO:0000256" key="5">
    <source>
        <dbReference type="ARBA" id="ARBA00023102"/>
    </source>
</evidence>
<comment type="subunit">
    <text evidence="3 9">Heterodimer of HisH and HisF.</text>
</comment>
<dbReference type="HAMAP" id="MF_01013">
    <property type="entry name" value="HisF"/>
    <property type="match status" value="1"/>
</dbReference>
<evidence type="ECO:0000313" key="11">
    <source>
        <dbReference type="EMBL" id="OJG93112.1"/>
    </source>
</evidence>
<dbReference type="InterPro" id="IPR050064">
    <property type="entry name" value="IGPS_HisA/HisF"/>
</dbReference>